<feature type="region of interest" description="Disordered" evidence="1">
    <location>
        <begin position="1"/>
        <end position="253"/>
    </location>
</feature>
<evidence type="ECO:0000313" key="3">
    <source>
        <dbReference type="Proteomes" id="UP001369815"/>
    </source>
</evidence>
<dbReference type="Proteomes" id="UP001369815">
    <property type="component" value="Unassembled WGS sequence"/>
</dbReference>
<protein>
    <submittedName>
        <fullName evidence="2">Uncharacterized protein</fullName>
    </submittedName>
</protein>
<proteinExistence type="predicted"/>
<feature type="compositionally biased region" description="Basic and acidic residues" evidence="1">
    <location>
        <begin position="21"/>
        <end position="33"/>
    </location>
</feature>
<feature type="compositionally biased region" description="Basic and acidic residues" evidence="1">
    <location>
        <begin position="157"/>
        <end position="168"/>
    </location>
</feature>
<feature type="compositionally biased region" description="Basic and acidic residues" evidence="1">
    <location>
        <begin position="404"/>
        <end position="417"/>
    </location>
</feature>
<feature type="compositionally biased region" description="Basic and acidic residues" evidence="1">
    <location>
        <begin position="228"/>
        <end position="239"/>
    </location>
</feature>
<feature type="compositionally biased region" description="Low complexity" evidence="1">
    <location>
        <begin position="461"/>
        <end position="476"/>
    </location>
</feature>
<evidence type="ECO:0000256" key="1">
    <source>
        <dbReference type="SAM" id="MobiDB-lite"/>
    </source>
</evidence>
<dbReference type="EMBL" id="JBANMG010000010">
    <property type="protein sequence ID" value="KAK6948549.1"/>
    <property type="molecule type" value="Genomic_DNA"/>
</dbReference>
<feature type="compositionally biased region" description="Polar residues" evidence="1">
    <location>
        <begin position="96"/>
        <end position="134"/>
    </location>
</feature>
<feature type="compositionally biased region" description="Polar residues" evidence="1">
    <location>
        <begin position="418"/>
        <end position="433"/>
    </location>
</feature>
<keyword evidence="3" id="KW-1185">Reference proteome</keyword>
<name>A0AAX6M7C3_9PEZI</name>
<reference evidence="2 3" key="1">
    <citation type="journal article" date="2024" name="Front Chem Biol">
        <title>Unveiling the potential of Daldinia eschscholtzii MFLUCC 19-0629 through bioactivity and bioinformatics studies for enhanced sustainable agriculture production.</title>
        <authorList>
            <person name="Brooks S."/>
            <person name="Weaver J.A."/>
            <person name="Klomchit A."/>
            <person name="Alharthi S.A."/>
            <person name="Onlamun T."/>
            <person name="Nurani R."/>
            <person name="Vong T.K."/>
            <person name="Alberti F."/>
            <person name="Greco C."/>
        </authorList>
    </citation>
    <scope>NUCLEOTIDE SEQUENCE [LARGE SCALE GENOMIC DNA]</scope>
    <source>
        <strain evidence="2">MFLUCC 19-0629</strain>
    </source>
</reference>
<feature type="compositionally biased region" description="Polar residues" evidence="1">
    <location>
        <begin position="210"/>
        <end position="227"/>
    </location>
</feature>
<sequence length="600" mass="65716">MSLRPSSSGGPSSKSSANGFKYDKRISRDDSFINHRAGAGAGIRPYGSTRGQLPTPESSPRTSPRRKVSIPTIRMPTPESFNDVQPTEIGMALGSPTVNPASGSSRTPQVPTKTWQGSTSSLVSPATGVSTTIESPEKSLRRKQSGKWRLFGMFGKKQSDHSHSKSIEQKGIPLPAQSTESVSQTRKDSRVERSNTVGTRVPPRHKPIVSRSQTMPYDGDSSAQESKSTLRERSRETHGRIPIALDNKPAPRGPLLDVEIPEITMERYSIMFGSVLQSQSSLLSRRQGNVQKLKTSDDATENDKGRKHYDVSRRESSPAGMSPSLALFPPAPPKKPAQTSHNASPRLRSNTSPAQLRSPLKASFDHAASHQKKPSKDESNSHHRKGPSVHRYQQDKLTIATLARAKEQQAVAKEHQFSPETSSLILDSPTDLSSPDIEVVKSEPVRPKASYMQEPKWQMITPPNHTPSTVSSSSTSDNKKPPPSSPATSTNSDLSQMSQDNGDDDDDDIVLDSTKMNPVELSIARQISISRQQRKMLKPLNTVSIRRPPPPVPKIAMAQNERLAETKTSTPTIITPDEEEAAESPLVYNRKSERVVLDRA</sequence>
<feature type="region of interest" description="Disordered" evidence="1">
    <location>
        <begin position="538"/>
        <end position="581"/>
    </location>
</feature>
<organism evidence="2 3">
    <name type="scientific">Daldinia eschscholtzii</name>
    <dbReference type="NCBI Taxonomy" id="292717"/>
    <lineage>
        <taxon>Eukaryota</taxon>
        <taxon>Fungi</taxon>
        <taxon>Dikarya</taxon>
        <taxon>Ascomycota</taxon>
        <taxon>Pezizomycotina</taxon>
        <taxon>Sordariomycetes</taxon>
        <taxon>Xylariomycetidae</taxon>
        <taxon>Xylariales</taxon>
        <taxon>Hypoxylaceae</taxon>
        <taxon>Daldinia</taxon>
    </lineage>
</organism>
<feature type="compositionally biased region" description="Basic and acidic residues" evidence="1">
    <location>
        <begin position="294"/>
        <end position="316"/>
    </location>
</feature>
<dbReference type="AlphaFoldDB" id="A0AAX6M7C3"/>
<feature type="region of interest" description="Disordered" evidence="1">
    <location>
        <begin position="286"/>
        <end position="515"/>
    </location>
</feature>
<gene>
    <name evidence="2" type="ORF">Daesc_010319</name>
</gene>
<feature type="compositionally biased region" description="Basic and acidic residues" evidence="1">
    <location>
        <begin position="363"/>
        <end position="381"/>
    </location>
</feature>
<feature type="compositionally biased region" description="Low complexity" evidence="1">
    <location>
        <begin position="1"/>
        <end position="16"/>
    </location>
</feature>
<comment type="caution">
    <text evidence="2">The sequence shown here is derived from an EMBL/GenBank/DDBJ whole genome shotgun (WGS) entry which is preliminary data.</text>
</comment>
<feature type="compositionally biased region" description="Polar residues" evidence="1">
    <location>
        <begin position="337"/>
        <end position="355"/>
    </location>
</feature>
<feature type="compositionally biased region" description="Acidic residues" evidence="1">
    <location>
        <begin position="501"/>
        <end position="510"/>
    </location>
</feature>
<evidence type="ECO:0000313" key="2">
    <source>
        <dbReference type="EMBL" id="KAK6948549.1"/>
    </source>
</evidence>
<accession>A0AAX6M7C3</accession>